<evidence type="ECO:0000256" key="1">
    <source>
        <dbReference type="ARBA" id="ARBA00023157"/>
    </source>
</evidence>
<evidence type="ECO:0008006" key="5">
    <source>
        <dbReference type="Google" id="ProtNLM"/>
    </source>
</evidence>
<feature type="non-terminal residue" evidence="3">
    <location>
        <position position="140"/>
    </location>
</feature>
<dbReference type="AlphaFoldDB" id="U4U7X0"/>
<organism evidence="3 4">
    <name type="scientific">Dendroctonus ponderosae</name>
    <name type="common">Mountain pine beetle</name>
    <dbReference type="NCBI Taxonomy" id="77166"/>
    <lineage>
        <taxon>Eukaryota</taxon>
        <taxon>Metazoa</taxon>
        <taxon>Ecdysozoa</taxon>
        <taxon>Arthropoda</taxon>
        <taxon>Hexapoda</taxon>
        <taxon>Insecta</taxon>
        <taxon>Pterygota</taxon>
        <taxon>Neoptera</taxon>
        <taxon>Endopterygota</taxon>
        <taxon>Coleoptera</taxon>
        <taxon>Polyphaga</taxon>
        <taxon>Cucujiformia</taxon>
        <taxon>Curculionidae</taxon>
        <taxon>Scolytinae</taxon>
        <taxon>Dendroctonus</taxon>
    </lineage>
</organism>
<dbReference type="PROSITE" id="PS50068">
    <property type="entry name" value="LDLRA_2"/>
    <property type="match status" value="1"/>
</dbReference>
<evidence type="ECO:0000313" key="3">
    <source>
        <dbReference type="EMBL" id="ERL86045.1"/>
    </source>
</evidence>
<dbReference type="PROSITE" id="PS01209">
    <property type="entry name" value="LDLRA_1"/>
    <property type="match status" value="1"/>
</dbReference>
<dbReference type="SMART" id="SM00192">
    <property type="entry name" value="LDLa"/>
    <property type="match status" value="1"/>
</dbReference>
<comment type="caution">
    <text evidence="2">Lacks conserved residue(s) required for the propagation of feature annotation.</text>
</comment>
<name>U4U7X0_DENPD</name>
<proteinExistence type="predicted"/>
<dbReference type="OrthoDB" id="73209at2759"/>
<dbReference type="InterPro" id="IPR002172">
    <property type="entry name" value="LDrepeatLR_classA_rpt"/>
</dbReference>
<evidence type="ECO:0000256" key="2">
    <source>
        <dbReference type="PROSITE-ProRule" id="PRU00124"/>
    </source>
</evidence>
<accession>U4U7X0</accession>
<feature type="non-terminal residue" evidence="3">
    <location>
        <position position="1"/>
    </location>
</feature>
<keyword evidence="1" id="KW-1015">Disulfide bond</keyword>
<dbReference type="InterPro" id="IPR023415">
    <property type="entry name" value="LDLR_class-A_CS"/>
</dbReference>
<evidence type="ECO:0000313" key="4">
    <source>
        <dbReference type="Proteomes" id="UP000030742"/>
    </source>
</evidence>
<dbReference type="EMBL" id="KB631780">
    <property type="protein sequence ID" value="ERL86045.1"/>
    <property type="molecule type" value="Genomic_DNA"/>
</dbReference>
<reference evidence="3 4" key="1">
    <citation type="journal article" date="2013" name="Genome Biol.">
        <title>Draft genome of the mountain pine beetle, Dendroctonus ponderosae Hopkins, a major forest pest.</title>
        <authorList>
            <person name="Keeling C.I."/>
            <person name="Yuen M.M."/>
            <person name="Liao N.Y."/>
            <person name="Docking T.R."/>
            <person name="Chan S.K."/>
            <person name="Taylor G.A."/>
            <person name="Palmquist D.L."/>
            <person name="Jackman S.D."/>
            <person name="Nguyen A."/>
            <person name="Li M."/>
            <person name="Henderson H."/>
            <person name="Janes J.K."/>
            <person name="Zhao Y."/>
            <person name="Pandoh P."/>
            <person name="Moore R."/>
            <person name="Sperling F.A."/>
            <person name="Huber D.P."/>
            <person name="Birol I."/>
            <person name="Jones S.J."/>
            <person name="Bohlmann J."/>
        </authorList>
    </citation>
    <scope>NUCLEOTIDE SEQUENCE</scope>
</reference>
<gene>
    <name evidence="3" type="ORF">D910_03459</name>
</gene>
<dbReference type="InterPro" id="IPR036055">
    <property type="entry name" value="LDL_receptor-like_sf"/>
</dbReference>
<sequence>KLPDTETSAAEKNISSSEPLAASYLSVLWLPYQITIGKLTTSFTIILEVVGAKHILSGATVAFDNIELHDCFFQNESCSPHQHICSDIDLCINSTSTCDFNEDCPEGDDERLNCGTYLYAYKYRYSKWCNEQPINIAILN</sequence>
<dbReference type="SUPFAM" id="SSF57424">
    <property type="entry name" value="LDL receptor-like module"/>
    <property type="match status" value="1"/>
</dbReference>
<dbReference type="CDD" id="cd00112">
    <property type="entry name" value="LDLa"/>
    <property type="match status" value="1"/>
</dbReference>
<dbReference type="Proteomes" id="UP000030742">
    <property type="component" value="Unassembled WGS sequence"/>
</dbReference>
<dbReference type="STRING" id="77166.U4U7X0"/>
<protein>
    <recommendedName>
        <fullName evidence="5">MAM domain-containing protein</fullName>
    </recommendedName>
</protein>
<dbReference type="Gene3D" id="4.10.400.10">
    <property type="entry name" value="Low-density Lipoprotein Receptor"/>
    <property type="match status" value="1"/>
</dbReference>